<dbReference type="EMBL" id="JAQNDK010000001">
    <property type="protein sequence ID" value="MDC0676234.1"/>
    <property type="molecule type" value="Genomic_DNA"/>
</dbReference>
<reference evidence="1 2" key="1">
    <citation type="submission" date="2023-01" db="EMBL/GenBank/DDBJ databases">
        <title>Minimal conservation of predation-associated metabolite biosynthetic gene clusters underscores biosynthetic potential of Myxococcota including descriptions for ten novel species: Archangium lansinium sp. nov., Myxococcus landrumus sp. nov., Nannocystis bai.</title>
        <authorList>
            <person name="Ahearne A."/>
            <person name="Stevens C."/>
            <person name="Dowd S."/>
        </authorList>
    </citation>
    <scope>NUCLEOTIDE SEQUENCE [LARGE SCALE GENOMIC DNA]</scope>
    <source>
        <strain evidence="1 2">WIWO2</strain>
    </source>
</reference>
<gene>
    <name evidence="1" type="ORF">POL72_00675</name>
</gene>
<dbReference type="RefSeq" id="WP_272092941.1">
    <property type="nucleotide sequence ID" value="NZ_JAQNDK010000001.1"/>
</dbReference>
<sequence length="63" mass="7060">MASPAGQMNSRFWQPWQNRCPLSVEGPHHDDPEAMGLSGERERFALWKVDPDALPVSFVLGLP</sequence>
<protein>
    <submittedName>
        <fullName evidence="1">Uncharacterized protein</fullName>
    </submittedName>
</protein>
<dbReference type="Proteomes" id="UP001217485">
    <property type="component" value="Unassembled WGS sequence"/>
</dbReference>
<keyword evidence="2" id="KW-1185">Reference proteome</keyword>
<evidence type="ECO:0000313" key="1">
    <source>
        <dbReference type="EMBL" id="MDC0676234.1"/>
    </source>
</evidence>
<accession>A0ABT5BQ01</accession>
<name>A0ABT5BQ01_9BACT</name>
<proteinExistence type="predicted"/>
<comment type="caution">
    <text evidence="1">The sequence shown here is derived from an EMBL/GenBank/DDBJ whole genome shotgun (WGS) entry which is preliminary data.</text>
</comment>
<evidence type="ECO:0000313" key="2">
    <source>
        <dbReference type="Proteomes" id="UP001217485"/>
    </source>
</evidence>
<organism evidence="1 2">
    <name type="scientific">Sorangium atrum</name>
    <dbReference type="NCBI Taxonomy" id="2995308"/>
    <lineage>
        <taxon>Bacteria</taxon>
        <taxon>Pseudomonadati</taxon>
        <taxon>Myxococcota</taxon>
        <taxon>Polyangia</taxon>
        <taxon>Polyangiales</taxon>
        <taxon>Polyangiaceae</taxon>
        <taxon>Sorangium</taxon>
    </lineage>
</organism>